<proteinExistence type="predicted"/>
<gene>
    <name evidence="1" type="ORF">SAMN04488508_10369</name>
</gene>
<sequence>MKNRFLKIIKRILITILILFVVVVISNEVVYRSSIPKNFTESNWDGNWNSSEYALVSGKVLTTIPENNNSEFKSETFIYYNLWSLYKPGQNKTVELSGNFSESYFNGNNIGQKGRRNENPESNRRFFKAKMSIGNGQFIEYDGMKNIHGIEISGEYDSSYPRDKGTFELNKK</sequence>
<keyword evidence="2" id="KW-1185">Reference proteome</keyword>
<dbReference type="Proteomes" id="UP000184432">
    <property type="component" value="Unassembled WGS sequence"/>
</dbReference>
<dbReference type="AlphaFoldDB" id="A0A1M6DX70"/>
<evidence type="ECO:0000313" key="2">
    <source>
        <dbReference type="Proteomes" id="UP000184432"/>
    </source>
</evidence>
<dbReference type="STRING" id="570521.SAMN04488508_10369"/>
<reference evidence="2" key="1">
    <citation type="submission" date="2016-11" db="EMBL/GenBank/DDBJ databases">
        <authorList>
            <person name="Varghese N."/>
            <person name="Submissions S."/>
        </authorList>
    </citation>
    <scope>NUCLEOTIDE SEQUENCE [LARGE SCALE GENOMIC DNA]</scope>
    <source>
        <strain evidence="2">DSM 22623</strain>
    </source>
</reference>
<dbReference type="RefSeq" id="WP_073315442.1">
    <property type="nucleotide sequence ID" value="NZ_FQYP01000003.1"/>
</dbReference>
<dbReference type="OrthoDB" id="1162710at2"/>
<dbReference type="EMBL" id="FQYP01000003">
    <property type="protein sequence ID" value="SHI77802.1"/>
    <property type="molecule type" value="Genomic_DNA"/>
</dbReference>
<protein>
    <submittedName>
        <fullName evidence="1">Uncharacterized protein</fullName>
    </submittedName>
</protein>
<organism evidence="1 2">
    <name type="scientific">Aquimarina spongiae</name>
    <dbReference type="NCBI Taxonomy" id="570521"/>
    <lineage>
        <taxon>Bacteria</taxon>
        <taxon>Pseudomonadati</taxon>
        <taxon>Bacteroidota</taxon>
        <taxon>Flavobacteriia</taxon>
        <taxon>Flavobacteriales</taxon>
        <taxon>Flavobacteriaceae</taxon>
        <taxon>Aquimarina</taxon>
    </lineage>
</organism>
<accession>A0A1M6DX70</accession>
<name>A0A1M6DX70_9FLAO</name>
<evidence type="ECO:0000313" key="1">
    <source>
        <dbReference type="EMBL" id="SHI77802.1"/>
    </source>
</evidence>